<dbReference type="PANTHER" id="PTHR48100:SF1">
    <property type="entry name" value="HISTIDINE PHOSPHATASE FAMILY PROTEIN-RELATED"/>
    <property type="match status" value="1"/>
</dbReference>
<dbReference type="EMBL" id="ADLO01000091">
    <property type="protein sequence ID" value="KGF54291.1"/>
    <property type="molecule type" value="Genomic_DNA"/>
</dbReference>
<gene>
    <name evidence="2" type="ORF">HMPREF9460_02984</name>
</gene>
<feature type="binding site" evidence="1">
    <location>
        <begin position="9"/>
        <end position="16"/>
    </location>
    <ligand>
        <name>substrate</name>
    </ligand>
</feature>
<comment type="caution">
    <text evidence="2">The sequence shown here is derived from an EMBL/GenBank/DDBJ whole genome shotgun (WGS) entry which is preliminary data.</text>
</comment>
<dbReference type="InterPro" id="IPR029033">
    <property type="entry name" value="His_PPase_superfam"/>
</dbReference>
<reference evidence="2 3" key="1">
    <citation type="submission" date="2011-08" db="EMBL/GenBank/DDBJ databases">
        <title>The Genome Sequence of Clostridium orbiscindens 1_3_50AFAA.</title>
        <authorList>
            <consortium name="The Broad Institute Genome Sequencing Platform"/>
            <person name="Earl A."/>
            <person name="Ward D."/>
            <person name="Feldgarden M."/>
            <person name="Gevers D."/>
            <person name="Daigneault M."/>
            <person name="Strauss J."/>
            <person name="Allen-Vercoe E."/>
            <person name="Young S.K."/>
            <person name="Zeng Q."/>
            <person name="Gargeya S."/>
            <person name="Fitzgerald M."/>
            <person name="Haas B."/>
            <person name="Abouelleil A."/>
            <person name="Alvarado L."/>
            <person name="Arachchi H.M."/>
            <person name="Berlin A."/>
            <person name="Brown A."/>
            <person name="Chapman S.B."/>
            <person name="Chen Z."/>
            <person name="Dunbar C."/>
            <person name="Freedman E."/>
            <person name="Gearin G."/>
            <person name="Gellesch M."/>
            <person name="Goldberg J."/>
            <person name="Griggs A."/>
            <person name="Gujja S."/>
            <person name="Heiman D."/>
            <person name="Howarth C."/>
            <person name="Larson L."/>
            <person name="Lui A."/>
            <person name="MacDonald P.J.P."/>
            <person name="Montmayeur A."/>
            <person name="Murphy C."/>
            <person name="Neiman D."/>
            <person name="Pearson M."/>
            <person name="Priest M."/>
            <person name="Roberts A."/>
            <person name="Saif S."/>
            <person name="Shea T."/>
            <person name="Shenoy N."/>
            <person name="Sisk P."/>
            <person name="Stolte C."/>
            <person name="Sykes S."/>
            <person name="Wortman J."/>
            <person name="Nusbaum C."/>
            <person name="Birren B."/>
        </authorList>
    </citation>
    <scope>NUCLEOTIDE SEQUENCE [LARGE SCALE GENOMIC DNA]</scope>
    <source>
        <strain evidence="2 3">1_3_50AFAA</strain>
    </source>
</reference>
<dbReference type="GO" id="GO:0016791">
    <property type="term" value="F:phosphatase activity"/>
    <property type="evidence" value="ECO:0007669"/>
    <property type="project" value="TreeGrafter"/>
</dbReference>
<dbReference type="Pfam" id="PF00300">
    <property type="entry name" value="His_Phos_1"/>
    <property type="match status" value="1"/>
</dbReference>
<dbReference type="eggNOG" id="COG0406">
    <property type="taxonomic scope" value="Bacteria"/>
</dbReference>
<dbReference type="Gene3D" id="3.40.50.1240">
    <property type="entry name" value="Phosphoglycerate mutase-like"/>
    <property type="match status" value="1"/>
</dbReference>
<evidence type="ECO:0000256" key="1">
    <source>
        <dbReference type="PIRSR" id="PIRSR613078-2"/>
    </source>
</evidence>
<evidence type="ECO:0008006" key="4">
    <source>
        <dbReference type="Google" id="ProtNLM"/>
    </source>
</evidence>
<dbReference type="HOGENOM" id="CLU_033323_8_1_9"/>
<organism evidence="2 3">
    <name type="scientific">Flavonifractor plautii 1_3_50AFAA</name>
    <dbReference type="NCBI Taxonomy" id="742738"/>
    <lineage>
        <taxon>Bacteria</taxon>
        <taxon>Bacillati</taxon>
        <taxon>Bacillota</taxon>
        <taxon>Clostridia</taxon>
        <taxon>Eubacteriales</taxon>
        <taxon>Oscillospiraceae</taxon>
        <taxon>Flavonifractor</taxon>
    </lineage>
</organism>
<dbReference type="InterPro" id="IPR013078">
    <property type="entry name" value="His_Pase_superF_clade-1"/>
</dbReference>
<dbReference type="InterPro" id="IPR050275">
    <property type="entry name" value="PGM_Phosphatase"/>
</dbReference>
<dbReference type="Proteomes" id="UP000029585">
    <property type="component" value="Unassembled WGS sequence"/>
</dbReference>
<name>A0A096B5T2_FLAPL</name>
<proteinExistence type="predicted"/>
<keyword evidence="3" id="KW-1185">Reference proteome</keyword>
<dbReference type="PANTHER" id="PTHR48100">
    <property type="entry name" value="BROAD-SPECIFICITY PHOSPHATASE YOR283W-RELATED"/>
    <property type="match status" value="1"/>
</dbReference>
<dbReference type="CDD" id="cd07067">
    <property type="entry name" value="HP_PGM_like"/>
    <property type="match status" value="1"/>
</dbReference>
<feature type="binding site" evidence="1">
    <location>
        <position position="59"/>
    </location>
    <ligand>
        <name>substrate</name>
    </ligand>
</feature>
<evidence type="ECO:0000313" key="3">
    <source>
        <dbReference type="Proteomes" id="UP000029585"/>
    </source>
</evidence>
<dbReference type="SMART" id="SM00855">
    <property type="entry name" value="PGAM"/>
    <property type="match status" value="1"/>
</dbReference>
<dbReference type="GO" id="GO:0005737">
    <property type="term" value="C:cytoplasm"/>
    <property type="evidence" value="ECO:0007669"/>
    <property type="project" value="TreeGrafter"/>
</dbReference>
<accession>A0A096B5T2</accession>
<dbReference type="RefSeq" id="WP_021631699.1">
    <property type="nucleotide sequence ID" value="NZ_KN174164.1"/>
</dbReference>
<sequence>MEFQLVLVRHGYSLGNEKSLFSGWSDVPLTERGRRELRELRQVIRYPRTGRYFSSDLSRCRETFQELYGPHIVLDGLRPEFREICFGSLENRPGTQEDFMHFFRAWLAGHPILDVETYKAFRRRVLEAVAGLMRDCLAQGSQSATVVTHSGLIKTAVTALNHWGPEQWPQIEAPNGLGYILTLSAENGLRLSSQRPLSTCFQKDAVGAIY</sequence>
<dbReference type="SUPFAM" id="SSF53254">
    <property type="entry name" value="Phosphoglycerate mutase-like"/>
    <property type="match status" value="1"/>
</dbReference>
<evidence type="ECO:0000313" key="2">
    <source>
        <dbReference type="EMBL" id="KGF54291.1"/>
    </source>
</evidence>
<dbReference type="AlphaFoldDB" id="A0A096B5T2"/>
<protein>
    <recommendedName>
        <fullName evidence="4">Histidine phosphatase family protein</fullName>
    </recommendedName>
</protein>